<evidence type="ECO:0000259" key="2">
    <source>
        <dbReference type="Pfam" id="PF01408"/>
    </source>
</evidence>
<dbReference type="Gene3D" id="3.40.50.720">
    <property type="entry name" value="NAD(P)-binding Rossmann-like Domain"/>
    <property type="match status" value="1"/>
</dbReference>
<proteinExistence type="predicted"/>
<protein>
    <submittedName>
        <fullName evidence="4">Dehydrogenase</fullName>
    </submittedName>
</protein>
<dbReference type="PANTHER" id="PTHR43818:SF11">
    <property type="entry name" value="BCDNA.GH03377"/>
    <property type="match status" value="1"/>
</dbReference>
<feature type="domain" description="GFO/IDH/MocA-like oxidoreductase" evidence="3">
    <location>
        <begin position="145"/>
        <end position="283"/>
    </location>
</feature>
<feature type="domain" description="Gfo/Idh/MocA-like oxidoreductase N-terminal" evidence="2">
    <location>
        <begin position="7"/>
        <end position="128"/>
    </location>
</feature>
<dbReference type="Proteomes" id="UP001204798">
    <property type="component" value="Unassembled WGS sequence"/>
</dbReference>
<reference evidence="4 5" key="1">
    <citation type="submission" date="2022-08" db="EMBL/GenBank/DDBJ databases">
        <title>Bacterial and archaeal communities from various locations to study Microbial Dark Matter (Phase II).</title>
        <authorList>
            <person name="Stepanauskas R."/>
        </authorList>
    </citation>
    <scope>NUCLEOTIDE SEQUENCE [LARGE SCALE GENOMIC DNA]</scope>
    <source>
        <strain evidence="4 5">PD1</strain>
    </source>
</reference>
<accession>A0ABT2EPY8</accession>
<name>A0ABT2EPY8_9BACT</name>
<dbReference type="Gene3D" id="3.30.360.10">
    <property type="entry name" value="Dihydrodipicolinate Reductase, domain 2"/>
    <property type="match status" value="1"/>
</dbReference>
<dbReference type="EMBL" id="JANUCP010000004">
    <property type="protein sequence ID" value="MCS3920033.1"/>
    <property type="molecule type" value="Genomic_DNA"/>
</dbReference>
<dbReference type="Pfam" id="PF22725">
    <property type="entry name" value="GFO_IDH_MocA_C3"/>
    <property type="match status" value="1"/>
</dbReference>
<dbReference type="InterPro" id="IPR036291">
    <property type="entry name" value="NAD(P)-bd_dom_sf"/>
</dbReference>
<dbReference type="RefSeq" id="WP_259097174.1">
    <property type="nucleotide sequence ID" value="NZ_CP130454.1"/>
</dbReference>
<dbReference type="PANTHER" id="PTHR43818">
    <property type="entry name" value="BCDNA.GH03377"/>
    <property type="match status" value="1"/>
</dbReference>
<dbReference type="InterPro" id="IPR050463">
    <property type="entry name" value="Gfo/Idh/MocA_oxidrdct_glycsds"/>
</dbReference>
<dbReference type="Pfam" id="PF01408">
    <property type="entry name" value="GFO_IDH_MocA"/>
    <property type="match status" value="1"/>
</dbReference>
<keyword evidence="5" id="KW-1185">Reference proteome</keyword>
<dbReference type="InterPro" id="IPR055170">
    <property type="entry name" value="GFO_IDH_MocA-like_dom"/>
</dbReference>
<gene>
    <name evidence="4" type="ORF">M2350_002450</name>
</gene>
<dbReference type="SUPFAM" id="SSF51735">
    <property type="entry name" value="NAD(P)-binding Rossmann-fold domains"/>
    <property type="match status" value="1"/>
</dbReference>
<evidence type="ECO:0000259" key="3">
    <source>
        <dbReference type="Pfam" id="PF22725"/>
    </source>
</evidence>
<comment type="caution">
    <text evidence="4">The sequence shown here is derived from an EMBL/GenBank/DDBJ whole genome shotgun (WGS) entry which is preliminary data.</text>
</comment>
<evidence type="ECO:0000313" key="5">
    <source>
        <dbReference type="Proteomes" id="UP001204798"/>
    </source>
</evidence>
<sequence length="385" mass="43476">MAKPTIGIGVIGYGLMGRVHTYAWRTIPLLYNGEPCNIKLVGVCDVNEQAAEAGREQAGFFFRTTDYREVVHHPEVQVVDICVPNRWHGEIIREALQAGKHVYCEKPLAYNYEEAKELAALAREAAKRGVKVQVVSEYRFFPATMKARELAQNGFIGRLFHFRGCYLHSGYIDPNRPLEWRLRKEIIGGGVLVDLGPHLLDLMLWLLEGVDEPVAVCGMTETFIKERPLPEDPSKKAPVEVDDAASALIRFKSGALGYVEFSRVATGTEDELRFEIHGDKGAMAFNLMEPNWLWVFDRTQPPSDWGFKKLSTVQKYPPPAAYPSPKFTLGWMRSHVHAQFCFLDAIVNDKPAKPDFDDALKVHELMEAIYRSAQSGNWVSLPLEQ</sequence>
<dbReference type="SUPFAM" id="SSF55347">
    <property type="entry name" value="Glyceraldehyde-3-phosphate dehydrogenase-like, C-terminal domain"/>
    <property type="match status" value="1"/>
</dbReference>
<organism evidence="4 5">
    <name type="scientific">Candidatus Fervidibacter sacchari</name>
    <dbReference type="NCBI Taxonomy" id="1448929"/>
    <lineage>
        <taxon>Bacteria</taxon>
        <taxon>Candidatus Fervidibacterota</taxon>
        <taxon>Candidatus Fervidibacter</taxon>
    </lineage>
</organism>
<evidence type="ECO:0000256" key="1">
    <source>
        <dbReference type="ARBA" id="ARBA00023002"/>
    </source>
</evidence>
<evidence type="ECO:0000313" key="4">
    <source>
        <dbReference type="EMBL" id="MCS3920033.1"/>
    </source>
</evidence>
<keyword evidence="1" id="KW-0560">Oxidoreductase</keyword>
<dbReference type="InterPro" id="IPR000683">
    <property type="entry name" value="Gfo/Idh/MocA-like_OxRdtase_N"/>
</dbReference>